<organism evidence="9 10">
    <name type="scientific">Heracleum sosnowskyi</name>
    <dbReference type="NCBI Taxonomy" id="360622"/>
    <lineage>
        <taxon>Eukaryota</taxon>
        <taxon>Viridiplantae</taxon>
        <taxon>Streptophyta</taxon>
        <taxon>Embryophyta</taxon>
        <taxon>Tracheophyta</taxon>
        <taxon>Spermatophyta</taxon>
        <taxon>Magnoliopsida</taxon>
        <taxon>eudicotyledons</taxon>
        <taxon>Gunneridae</taxon>
        <taxon>Pentapetalae</taxon>
        <taxon>asterids</taxon>
        <taxon>campanulids</taxon>
        <taxon>Apiales</taxon>
        <taxon>Apiaceae</taxon>
        <taxon>Apioideae</taxon>
        <taxon>apioid superclade</taxon>
        <taxon>Tordylieae</taxon>
        <taxon>Tordyliinae</taxon>
        <taxon>Heracleum</taxon>
    </lineage>
</organism>
<evidence type="ECO:0000256" key="6">
    <source>
        <dbReference type="ARBA" id="ARBA00023239"/>
    </source>
</evidence>
<dbReference type="CDD" id="cd00684">
    <property type="entry name" value="Terpene_cyclase_plant_C1"/>
    <property type="match status" value="1"/>
</dbReference>
<reference evidence="9" key="1">
    <citation type="submission" date="2023-02" db="EMBL/GenBank/DDBJ databases">
        <title>Genome of toxic invasive species Heracleum sosnowskyi carries increased number of genes despite the absence of recent whole-genome duplications.</title>
        <authorList>
            <person name="Schelkunov M."/>
            <person name="Shtratnikova V."/>
            <person name="Makarenko M."/>
            <person name="Klepikova A."/>
            <person name="Omelchenko D."/>
            <person name="Novikova G."/>
            <person name="Obukhova E."/>
            <person name="Bogdanov V."/>
            <person name="Penin A."/>
            <person name="Logacheva M."/>
        </authorList>
    </citation>
    <scope>NUCLEOTIDE SEQUENCE</scope>
    <source>
        <strain evidence="9">Hsosn_3</strain>
        <tissue evidence="9">Leaf</tissue>
    </source>
</reference>
<dbReference type="GO" id="GO:0010333">
    <property type="term" value="F:terpene synthase activity"/>
    <property type="evidence" value="ECO:0007669"/>
    <property type="project" value="InterPro"/>
</dbReference>
<keyword evidence="6" id="KW-0456">Lyase</keyword>
<dbReference type="Proteomes" id="UP001237642">
    <property type="component" value="Unassembled WGS sequence"/>
</dbReference>
<dbReference type="InterPro" id="IPR044814">
    <property type="entry name" value="Terpene_cyclase_plant_C1"/>
</dbReference>
<feature type="domain" description="Terpene synthase N-terminal" evidence="7">
    <location>
        <begin position="65"/>
        <end position="238"/>
    </location>
</feature>
<accession>A0AAD8IYA1</accession>
<dbReference type="InterPro" id="IPR005630">
    <property type="entry name" value="Terpene_synthase_metal-bd"/>
</dbReference>
<evidence type="ECO:0000313" key="10">
    <source>
        <dbReference type="Proteomes" id="UP001237642"/>
    </source>
</evidence>
<dbReference type="SFLD" id="SFLDG01019">
    <property type="entry name" value="Terpene_Cyclase_Like_1_C_Termi"/>
    <property type="match status" value="1"/>
</dbReference>
<evidence type="ECO:0000256" key="3">
    <source>
        <dbReference type="ARBA" id="ARBA00022723"/>
    </source>
</evidence>
<keyword evidence="4" id="KW-0460">Magnesium</keyword>
<dbReference type="SFLD" id="SFLDS00005">
    <property type="entry name" value="Isoprenoid_Synthase_Type_I"/>
    <property type="match status" value="1"/>
</dbReference>
<evidence type="ECO:0000259" key="8">
    <source>
        <dbReference type="Pfam" id="PF03936"/>
    </source>
</evidence>
<keyword evidence="10" id="KW-1185">Reference proteome</keyword>
<dbReference type="Gene3D" id="1.50.10.130">
    <property type="entry name" value="Terpene synthase, N-terminal domain"/>
    <property type="match status" value="1"/>
</dbReference>
<evidence type="ECO:0000259" key="7">
    <source>
        <dbReference type="Pfam" id="PF01397"/>
    </source>
</evidence>
<keyword evidence="3" id="KW-0479">Metal-binding</keyword>
<dbReference type="SUPFAM" id="SSF48576">
    <property type="entry name" value="Terpenoid synthases"/>
    <property type="match status" value="1"/>
</dbReference>
<evidence type="ECO:0000256" key="2">
    <source>
        <dbReference type="ARBA" id="ARBA00001946"/>
    </source>
</evidence>
<dbReference type="PANTHER" id="PTHR31225:SF245">
    <property type="entry name" value="(-)-ALPHA-TERPINEOL SYNTHASE-LIKE"/>
    <property type="match status" value="1"/>
</dbReference>
<keyword evidence="5" id="KW-0464">Manganese</keyword>
<proteinExistence type="predicted"/>
<dbReference type="SUPFAM" id="SSF48239">
    <property type="entry name" value="Terpenoid cyclases/Protein prenyltransferases"/>
    <property type="match status" value="1"/>
</dbReference>
<reference evidence="9" key="2">
    <citation type="submission" date="2023-05" db="EMBL/GenBank/DDBJ databases">
        <authorList>
            <person name="Schelkunov M.I."/>
        </authorList>
    </citation>
    <scope>NUCLEOTIDE SEQUENCE</scope>
    <source>
        <strain evidence="9">Hsosn_3</strain>
        <tissue evidence="9">Leaf</tissue>
    </source>
</reference>
<dbReference type="Pfam" id="PF03936">
    <property type="entry name" value="Terpene_synth_C"/>
    <property type="match status" value="1"/>
</dbReference>
<evidence type="ECO:0000256" key="5">
    <source>
        <dbReference type="ARBA" id="ARBA00023211"/>
    </source>
</evidence>
<dbReference type="InterPro" id="IPR008930">
    <property type="entry name" value="Terpenoid_cyclase/PrenylTrfase"/>
</dbReference>
<dbReference type="Pfam" id="PF01397">
    <property type="entry name" value="Terpene_synth"/>
    <property type="match status" value="1"/>
</dbReference>
<dbReference type="FunFam" id="1.10.600.10:FF:000007">
    <property type="entry name" value="Isoprene synthase, chloroplastic"/>
    <property type="match status" value="1"/>
</dbReference>
<dbReference type="InterPro" id="IPR008949">
    <property type="entry name" value="Isoprenoid_synthase_dom_sf"/>
</dbReference>
<name>A0AAD8IYA1_9APIA</name>
<dbReference type="EMBL" id="JAUIZM010000003">
    <property type="protein sequence ID" value="KAK1393011.1"/>
    <property type="molecule type" value="Genomic_DNA"/>
</dbReference>
<dbReference type="InterPro" id="IPR036965">
    <property type="entry name" value="Terpene_synth_N_sf"/>
</dbReference>
<dbReference type="GO" id="GO:0016102">
    <property type="term" value="P:diterpenoid biosynthetic process"/>
    <property type="evidence" value="ECO:0007669"/>
    <property type="project" value="InterPro"/>
</dbReference>
<dbReference type="InterPro" id="IPR034741">
    <property type="entry name" value="Terpene_cyclase-like_1_C"/>
</dbReference>
<sequence length="590" mass="67790">MASQGVFSTLLVAAHSLSSLPPAKNKLKICNASKPVQCMTTPATTIDNNQGADLRRTANYAPSFWDYNFVKSLTSDYTEEKYARQIDELKEDVKRLILAETGIPLDKLELLDSVHRLGLNYKFPEDVKQAVDVIYNNSTDAWLNDDLYSTALRFRILREHGYTVPQDVFMRFKDNTGAFTENICEDVKGLLSLYEASFFGFKGEDIIDEAKAFSTTHLKNAVKGEISPDMARKVKYALDMPLRWKLPRVEARWFINTYEKEQNMNQNLLKLAKLDYNMLQSIYQKEVSKLASWWMEISLDKMSFARDRLLEHYFWCNGMVPGPEYSAYRVMGTKIICLMTTIDDVYDVYGSLEELELFTDYVDRWDITEIDKLPMNIRTVLLAMFNTTNEIGYWTMRERGFNIIPYLSKQWAKLLKAFLKEAKWYHSRYKPTLEEYLENGAVSVAAPLVLFCAYFLTAEKITVDALEYIDKFPSIMRCPSLILRLTNDLGTYSDELARGDTLKVVQCYMNDTGVSEEVSKNYVHGLVHVAWKILNKDLLGSFPFGEPFLSANPNLARTTQTVYQYGDGLGLPENGTMDHLKSLLLEPFNL</sequence>
<dbReference type="AlphaFoldDB" id="A0AAD8IYA1"/>
<comment type="cofactor">
    <cofactor evidence="1">
        <name>Mn(2+)</name>
        <dbReference type="ChEBI" id="CHEBI:29035"/>
    </cofactor>
</comment>
<gene>
    <name evidence="9" type="ORF">POM88_012067</name>
</gene>
<evidence type="ECO:0000313" key="9">
    <source>
        <dbReference type="EMBL" id="KAK1393011.1"/>
    </source>
</evidence>
<dbReference type="InterPro" id="IPR001906">
    <property type="entry name" value="Terpene_synth_N"/>
</dbReference>
<feature type="domain" description="Terpene synthase metal-binding" evidence="8">
    <location>
        <begin position="297"/>
        <end position="532"/>
    </location>
</feature>
<protein>
    <submittedName>
        <fullName evidence="9">Myrcene synthase, chloroplastic-like</fullName>
    </submittedName>
</protein>
<dbReference type="InterPro" id="IPR050148">
    <property type="entry name" value="Terpene_synthase-like"/>
</dbReference>
<dbReference type="GO" id="GO:0000287">
    <property type="term" value="F:magnesium ion binding"/>
    <property type="evidence" value="ECO:0007669"/>
    <property type="project" value="InterPro"/>
</dbReference>
<dbReference type="FunFam" id="1.50.10.130:FF:000001">
    <property type="entry name" value="Isoprene synthase, chloroplastic"/>
    <property type="match status" value="1"/>
</dbReference>
<comment type="caution">
    <text evidence="9">The sequence shown here is derived from an EMBL/GenBank/DDBJ whole genome shotgun (WGS) entry which is preliminary data.</text>
</comment>
<dbReference type="PANTHER" id="PTHR31225">
    <property type="entry name" value="OS04G0344100 PROTEIN-RELATED"/>
    <property type="match status" value="1"/>
</dbReference>
<evidence type="ECO:0000256" key="1">
    <source>
        <dbReference type="ARBA" id="ARBA00001936"/>
    </source>
</evidence>
<comment type="cofactor">
    <cofactor evidence="2">
        <name>Mg(2+)</name>
        <dbReference type="ChEBI" id="CHEBI:18420"/>
    </cofactor>
</comment>
<dbReference type="Gene3D" id="1.10.600.10">
    <property type="entry name" value="Farnesyl Diphosphate Synthase"/>
    <property type="match status" value="1"/>
</dbReference>
<evidence type="ECO:0000256" key="4">
    <source>
        <dbReference type="ARBA" id="ARBA00022842"/>
    </source>
</evidence>